<keyword evidence="6" id="KW-0067">ATP-binding</keyword>
<comment type="catalytic activity">
    <reaction evidence="9">
        <text>ATP + H2O + (2R,4S)-2-methyl-2,3,3,4-tetrahydroxytetrahydrofuran-[AI-2-binding protein]Side 1 = ADP + phosphate + (2R,4S)-2-methyl-2,3,3,4-tetrahydroxytetrahydrofuranSide 2 + [AI-2-binding protein]Side 1.</text>
        <dbReference type="EC" id="7.6.2.13"/>
    </reaction>
</comment>
<dbReference type="NCBIfam" id="NF011967">
    <property type="entry name" value="PRK15439.1"/>
    <property type="match status" value="1"/>
</dbReference>
<keyword evidence="12" id="KW-1185">Reference proteome</keyword>
<proteinExistence type="inferred from homology"/>
<comment type="subunit">
    <text evidence="3">The complex is composed of two ATP-binding proteins (LsrA), two transmembrane proteins (LsrC and LsrD) and a solute-binding protein (LsrB).</text>
</comment>
<dbReference type="PANTHER" id="PTHR43790:SF2">
    <property type="entry name" value="AUTOINDUCER 2 IMPORT ATP-BINDING PROTEIN LSRA"/>
    <property type="match status" value="1"/>
</dbReference>
<comment type="function">
    <text evidence="7">Part of the ABC transporter complex LsrABCD involved in autoinducer 2 (AI-2) import. Responsible for energy coupling to the transport system.</text>
</comment>
<dbReference type="EMBL" id="LVVZ01000019">
    <property type="protein sequence ID" value="OKL43396.1"/>
    <property type="molecule type" value="Genomic_DNA"/>
</dbReference>
<dbReference type="PROSITE" id="PS50893">
    <property type="entry name" value="ABC_TRANSPORTER_2"/>
    <property type="match status" value="2"/>
</dbReference>
<dbReference type="CDD" id="cd03215">
    <property type="entry name" value="ABC_Carb_Monos_II"/>
    <property type="match status" value="1"/>
</dbReference>
<accession>A0A1U7JF64</accession>
<evidence type="ECO:0000256" key="3">
    <source>
        <dbReference type="ARBA" id="ARBA00011262"/>
    </source>
</evidence>
<comment type="subcellular location">
    <subcellularLocation>
        <location evidence="1">Cell inner membrane</location>
        <topology evidence="1">Peripheral membrane protein</topology>
    </subcellularLocation>
</comment>
<dbReference type="Pfam" id="PF00005">
    <property type="entry name" value="ABC_tran"/>
    <property type="match status" value="2"/>
</dbReference>
<feature type="domain" description="ABC transporter" evidence="10">
    <location>
        <begin position="14"/>
        <end position="243"/>
    </location>
</feature>
<protein>
    <recommendedName>
        <fullName evidence="4">Autoinducer 2 import ATP-binding protein LsrA</fullName>
        <ecNumber evidence="8">7.6.2.13</ecNumber>
    </recommendedName>
</protein>
<dbReference type="RefSeq" id="WP_036488755.1">
    <property type="nucleotide sequence ID" value="NZ_LVVZ01000019.1"/>
</dbReference>
<comment type="similarity">
    <text evidence="2">Belongs to the ABC transporter superfamily. AI-2 autoinducer porter (TC 3.A.1.2.8) family.</text>
</comment>
<evidence type="ECO:0000259" key="10">
    <source>
        <dbReference type="PROSITE" id="PS50893"/>
    </source>
</evidence>
<dbReference type="PROSITE" id="PS00211">
    <property type="entry name" value="ABC_TRANSPORTER_1"/>
    <property type="match status" value="1"/>
</dbReference>
<evidence type="ECO:0000256" key="4">
    <source>
        <dbReference type="ARBA" id="ARBA00019459"/>
    </source>
</evidence>
<dbReference type="GO" id="GO:0005886">
    <property type="term" value="C:plasma membrane"/>
    <property type="evidence" value="ECO:0007669"/>
    <property type="project" value="UniProtKB-SubCell"/>
</dbReference>
<organism evidence="11 12">
    <name type="scientific">Pseudovibrio exalbescens</name>
    <dbReference type="NCBI Taxonomy" id="197461"/>
    <lineage>
        <taxon>Bacteria</taxon>
        <taxon>Pseudomonadati</taxon>
        <taxon>Pseudomonadota</taxon>
        <taxon>Alphaproteobacteria</taxon>
        <taxon>Hyphomicrobiales</taxon>
        <taxon>Stappiaceae</taxon>
        <taxon>Pseudovibrio</taxon>
    </lineage>
</organism>
<gene>
    <name evidence="11" type="ORF">A3843_12100</name>
</gene>
<evidence type="ECO:0000256" key="2">
    <source>
        <dbReference type="ARBA" id="ARBA00009404"/>
    </source>
</evidence>
<dbReference type="STRING" id="197461.A3843_12100"/>
<dbReference type="Proteomes" id="UP000185783">
    <property type="component" value="Unassembled WGS sequence"/>
</dbReference>
<evidence type="ECO:0000256" key="9">
    <source>
        <dbReference type="ARBA" id="ARBA00034076"/>
    </source>
</evidence>
<evidence type="ECO:0000256" key="5">
    <source>
        <dbReference type="ARBA" id="ARBA00022741"/>
    </source>
</evidence>
<dbReference type="CDD" id="cd03216">
    <property type="entry name" value="ABC_Carb_Monos_I"/>
    <property type="match status" value="1"/>
</dbReference>
<dbReference type="InterPro" id="IPR003439">
    <property type="entry name" value="ABC_transporter-like_ATP-bd"/>
</dbReference>
<evidence type="ECO:0000256" key="7">
    <source>
        <dbReference type="ARBA" id="ARBA00023747"/>
    </source>
</evidence>
<comment type="caution">
    <text evidence="11">The sequence shown here is derived from an EMBL/GenBank/DDBJ whole genome shotgun (WGS) entry which is preliminary data.</text>
</comment>
<dbReference type="InterPro" id="IPR027417">
    <property type="entry name" value="P-loop_NTPase"/>
</dbReference>
<reference evidence="11 12" key="1">
    <citation type="submission" date="2016-03" db="EMBL/GenBank/DDBJ databases">
        <title>Genome sequence of Nesiotobacter sp. nov., a moderately halophilic alphaproteobacterium isolated from the Yellow Sea, China.</title>
        <authorList>
            <person name="Zhang G."/>
            <person name="Zhang R."/>
        </authorList>
    </citation>
    <scope>NUCLEOTIDE SEQUENCE [LARGE SCALE GENOMIC DNA]</scope>
    <source>
        <strain evidence="11 12">WB1-6</strain>
    </source>
</reference>
<dbReference type="GO" id="GO:0016887">
    <property type="term" value="F:ATP hydrolysis activity"/>
    <property type="evidence" value="ECO:0007669"/>
    <property type="project" value="InterPro"/>
</dbReference>
<evidence type="ECO:0000256" key="8">
    <source>
        <dbReference type="ARBA" id="ARBA00023798"/>
    </source>
</evidence>
<dbReference type="Gene3D" id="3.40.50.300">
    <property type="entry name" value="P-loop containing nucleotide triphosphate hydrolases"/>
    <property type="match status" value="2"/>
</dbReference>
<name>A0A1U7JF64_9HYPH</name>
<feature type="domain" description="ABC transporter" evidence="10">
    <location>
        <begin position="258"/>
        <end position="498"/>
    </location>
</feature>
<dbReference type="EC" id="7.6.2.13" evidence="8"/>
<dbReference type="InterPro" id="IPR017871">
    <property type="entry name" value="ABC_transporter-like_CS"/>
</dbReference>
<keyword evidence="5" id="KW-0547">Nucleotide-binding</keyword>
<dbReference type="AlphaFoldDB" id="A0A1U7JF64"/>
<dbReference type="SUPFAM" id="SSF52540">
    <property type="entry name" value="P-loop containing nucleoside triphosphate hydrolases"/>
    <property type="match status" value="2"/>
</dbReference>
<evidence type="ECO:0000313" key="12">
    <source>
        <dbReference type="Proteomes" id="UP000185783"/>
    </source>
</evidence>
<dbReference type="GO" id="GO:0005524">
    <property type="term" value="F:ATP binding"/>
    <property type="evidence" value="ECO:0007669"/>
    <property type="project" value="UniProtKB-KW"/>
</dbReference>
<evidence type="ECO:0000256" key="6">
    <source>
        <dbReference type="ARBA" id="ARBA00022840"/>
    </source>
</evidence>
<dbReference type="InterPro" id="IPR003593">
    <property type="entry name" value="AAA+_ATPase"/>
</dbReference>
<dbReference type="InterPro" id="IPR050107">
    <property type="entry name" value="ABC_carbohydrate_import_ATPase"/>
</dbReference>
<dbReference type="PANTHER" id="PTHR43790">
    <property type="entry name" value="CARBOHYDRATE TRANSPORT ATP-BINDING PROTEIN MG119-RELATED"/>
    <property type="match status" value="1"/>
</dbReference>
<sequence length="506" mass="54964">MTEIKPSGQRETLIKADNVWKFFGSVSVLKGVDLTLESGQIHALLGGNGAGKSTLMKIIAGLHPVDRGNLYVCGEEANHLTPVLSRQLGIHLVPQEPMLFPNLSVEENVLMHMSGNRTELRSRLLTLIKEVGSNLDLHTPAGQLEVADQQMVEILRGLIRRARILILDEPTSALTPREVSRLFERMRALSEQGVGIFFISHKLGEIREIAEVVSILRDGRVVLAGPPKSFSDSEIVRAMTQVAGKSALDASDAPAPYKGGREILRVENLCGEGFARVSFALHEGEVLGLGGVVGSGRTELAETLYGIRRAARGRVSLDERDVTHTTPIQSLDQGIVYLPEDRQSSGLFVDAPLSWNSSALVLYREPSWLPLKAEEERFQQYVQSLGIVCASSSQSVRTLSGGNQQKILLAKCLAAKPKVLILDEPTRGVDVAVRADIYRLIDELAAEGVAILLISSDHEEVQRLSHRVLVMDHGYPGGELRGSEITVDAIAQLSFGVTAEEGASSC</sequence>
<evidence type="ECO:0000256" key="1">
    <source>
        <dbReference type="ARBA" id="ARBA00004417"/>
    </source>
</evidence>
<evidence type="ECO:0000313" key="11">
    <source>
        <dbReference type="EMBL" id="OKL43396.1"/>
    </source>
</evidence>
<dbReference type="SMART" id="SM00382">
    <property type="entry name" value="AAA"/>
    <property type="match status" value="2"/>
</dbReference>